<evidence type="ECO:0000313" key="2">
    <source>
        <dbReference type="Proteomes" id="UP000298616"/>
    </source>
</evidence>
<protein>
    <submittedName>
        <fullName evidence="1">Nicotinate-nucleotide adenylyltransferase</fullName>
    </submittedName>
</protein>
<dbReference type="GO" id="GO:0016779">
    <property type="term" value="F:nucleotidyltransferase activity"/>
    <property type="evidence" value="ECO:0007669"/>
    <property type="project" value="UniProtKB-KW"/>
</dbReference>
<dbReference type="Proteomes" id="UP000298616">
    <property type="component" value="Chromosome"/>
</dbReference>
<accession>A0A4D7JSB8</accession>
<dbReference type="AlphaFoldDB" id="A0A4D7JSB8"/>
<gene>
    <name evidence="1" type="ORF">DCC35_03195</name>
</gene>
<dbReference type="EMBL" id="CP028923">
    <property type="protein sequence ID" value="QCK13835.1"/>
    <property type="molecule type" value="Genomic_DNA"/>
</dbReference>
<sequence length="487" mass="55866">MSEYRKLTTKEKALKINLDPYVYGSFAEIGAGQEVAAQFFKAGGSSGTVAKTMSAYDMQFSDAIYGKCKRYVCEARLMQMLNKEYGLLAKRLTQRVPNTKFFAFANTVETLNYKKTNEGHGWIGFRFQLSPESEPNDCIIHVRLNDHDLQRQQQALGTIGVNLIYSCLYVAVEHDPEKFLESLVEGLSRERVEIDMFKITGPDFRNVDNRLMSLKLVKIGLSELAMFGPDGKTMQPSETLYKKNIHVLRGRFRPVTYVNIDMFIKGRTQFVKEPDVDQDKLITVAELTLNDLTSDGTIDDKDFLDRVDILCSLGTTVLISNYQKYFRLVSRLSKLNKKRKIGITLGIYNLERVFDESYYEDLDGGILESFGRLFGNNVKLYVYPAIKKDNEEIYTLENFKVPKNLTGLFNYLVENNKLEAINSIREDLQEYSENDHVLEMIKKGEPGWEKMVPGKVERAIKDNCLFDYPCEVINDRVEVNKESETDS</sequence>
<name>A0A4D7JSB8_9BACT</name>
<keyword evidence="2" id="KW-1185">Reference proteome</keyword>
<organism evidence="1 2">
    <name type="scientific">Mangrovivirga cuniculi</name>
    <dbReference type="NCBI Taxonomy" id="2715131"/>
    <lineage>
        <taxon>Bacteria</taxon>
        <taxon>Pseudomonadati</taxon>
        <taxon>Bacteroidota</taxon>
        <taxon>Cytophagia</taxon>
        <taxon>Cytophagales</taxon>
        <taxon>Mangrovivirgaceae</taxon>
        <taxon>Mangrovivirga</taxon>
    </lineage>
</organism>
<evidence type="ECO:0000313" key="1">
    <source>
        <dbReference type="EMBL" id="QCK13835.1"/>
    </source>
</evidence>
<dbReference type="KEGG" id="fpf:DCC35_03195"/>
<keyword evidence="1" id="KW-0548">Nucleotidyltransferase</keyword>
<dbReference type="OrthoDB" id="179386at2"/>
<proteinExistence type="predicted"/>
<keyword evidence="1" id="KW-0808">Transferase</keyword>
<dbReference type="RefSeq" id="WP_137089429.1">
    <property type="nucleotide sequence ID" value="NZ_CP028923.1"/>
</dbReference>
<reference evidence="1 2" key="1">
    <citation type="submission" date="2018-04" db="EMBL/GenBank/DDBJ databases">
        <title>Complete genome uncultured novel isolate.</title>
        <authorList>
            <person name="Merlino G."/>
        </authorList>
    </citation>
    <scope>NUCLEOTIDE SEQUENCE [LARGE SCALE GENOMIC DNA]</scope>
    <source>
        <strain evidence="2">R1DC9</strain>
    </source>
</reference>